<dbReference type="EMBL" id="JACGCM010002668">
    <property type="protein sequence ID" value="KAF6136901.1"/>
    <property type="molecule type" value="Genomic_DNA"/>
</dbReference>
<gene>
    <name evidence="1" type="ORF">GIB67_018940</name>
</gene>
<comment type="caution">
    <text evidence="1">The sequence shown here is derived from an EMBL/GenBank/DDBJ whole genome shotgun (WGS) entry which is preliminary data.</text>
</comment>
<sequence length="74" mass="8039">MVSTSTTQGKDLLLDLHLFEFLQKIFDYGSSFSATRSSTVSFFSISSYKFPPSLALVVGVACSFLTSSKTIGRS</sequence>
<protein>
    <submittedName>
        <fullName evidence="1">Uncharacterized protein</fullName>
    </submittedName>
</protein>
<keyword evidence="2" id="KW-1185">Reference proteome</keyword>
<evidence type="ECO:0000313" key="1">
    <source>
        <dbReference type="EMBL" id="KAF6136901.1"/>
    </source>
</evidence>
<name>A0A7J7L2P2_9MAGN</name>
<dbReference type="Proteomes" id="UP000541444">
    <property type="component" value="Unassembled WGS sequence"/>
</dbReference>
<evidence type="ECO:0000313" key="2">
    <source>
        <dbReference type="Proteomes" id="UP000541444"/>
    </source>
</evidence>
<proteinExistence type="predicted"/>
<reference evidence="1 2" key="1">
    <citation type="journal article" date="2020" name="IScience">
        <title>Genome Sequencing of the Endangered Kingdonia uniflora (Circaeasteraceae, Ranunculales) Reveals Potential Mechanisms of Evolutionary Specialization.</title>
        <authorList>
            <person name="Sun Y."/>
            <person name="Deng T."/>
            <person name="Zhang A."/>
            <person name="Moore M.J."/>
            <person name="Landis J.B."/>
            <person name="Lin N."/>
            <person name="Zhang H."/>
            <person name="Zhang X."/>
            <person name="Huang J."/>
            <person name="Zhang X."/>
            <person name="Sun H."/>
            <person name="Wang H."/>
        </authorList>
    </citation>
    <scope>NUCLEOTIDE SEQUENCE [LARGE SCALE GENOMIC DNA]</scope>
    <source>
        <strain evidence="1">TB1705</strain>
        <tissue evidence="1">Leaf</tissue>
    </source>
</reference>
<organism evidence="1 2">
    <name type="scientific">Kingdonia uniflora</name>
    <dbReference type="NCBI Taxonomy" id="39325"/>
    <lineage>
        <taxon>Eukaryota</taxon>
        <taxon>Viridiplantae</taxon>
        <taxon>Streptophyta</taxon>
        <taxon>Embryophyta</taxon>
        <taxon>Tracheophyta</taxon>
        <taxon>Spermatophyta</taxon>
        <taxon>Magnoliopsida</taxon>
        <taxon>Ranunculales</taxon>
        <taxon>Circaeasteraceae</taxon>
        <taxon>Kingdonia</taxon>
    </lineage>
</organism>
<dbReference type="AlphaFoldDB" id="A0A7J7L2P2"/>
<accession>A0A7J7L2P2</accession>